<gene>
    <name evidence="1" type="ORF">IAB08_01080</name>
</gene>
<evidence type="ECO:0000313" key="1">
    <source>
        <dbReference type="EMBL" id="MBO8431874.1"/>
    </source>
</evidence>
<protein>
    <submittedName>
        <fullName evidence="1">Uncharacterized protein</fullName>
    </submittedName>
</protein>
<reference evidence="1" key="2">
    <citation type="journal article" date="2021" name="PeerJ">
        <title>Extensive microbial diversity within the chicken gut microbiome revealed by metagenomics and culture.</title>
        <authorList>
            <person name="Gilroy R."/>
            <person name="Ravi A."/>
            <person name="Getino M."/>
            <person name="Pursley I."/>
            <person name="Horton D.L."/>
            <person name="Alikhan N.F."/>
            <person name="Baker D."/>
            <person name="Gharbi K."/>
            <person name="Hall N."/>
            <person name="Watson M."/>
            <person name="Adriaenssens E.M."/>
            <person name="Foster-Nyarko E."/>
            <person name="Jarju S."/>
            <person name="Secka A."/>
            <person name="Antonio M."/>
            <person name="Oren A."/>
            <person name="Chaudhuri R.R."/>
            <person name="La Ragione R."/>
            <person name="Hildebrand F."/>
            <person name="Pallen M.J."/>
        </authorList>
    </citation>
    <scope>NUCLEOTIDE SEQUENCE</scope>
    <source>
        <strain evidence="1">2889</strain>
    </source>
</reference>
<accession>A0A9D9DQB4</accession>
<name>A0A9D9DQB4_9BACT</name>
<dbReference type="AlphaFoldDB" id="A0A9D9DQB4"/>
<comment type="caution">
    <text evidence="1">The sequence shown here is derived from an EMBL/GenBank/DDBJ whole genome shotgun (WGS) entry which is preliminary data.</text>
</comment>
<reference evidence="1" key="1">
    <citation type="submission" date="2020-10" db="EMBL/GenBank/DDBJ databases">
        <authorList>
            <person name="Gilroy R."/>
        </authorList>
    </citation>
    <scope>NUCLEOTIDE SEQUENCE</scope>
    <source>
        <strain evidence="1">2889</strain>
    </source>
</reference>
<dbReference type="EMBL" id="JADIMZ010000014">
    <property type="protein sequence ID" value="MBO8431874.1"/>
    <property type="molecule type" value="Genomic_DNA"/>
</dbReference>
<evidence type="ECO:0000313" key="2">
    <source>
        <dbReference type="Proteomes" id="UP000823612"/>
    </source>
</evidence>
<organism evidence="1 2">
    <name type="scientific">Candidatus Pullibacteroides excrementavium</name>
    <dbReference type="NCBI Taxonomy" id="2840905"/>
    <lineage>
        <taxon>Bacteria</taxon>
        <taxon>Pseudomonadati</taxon>
        <taxon>Bacteroidota</taxon>
        <taxon>Bacteroidia</taxon>
        <taxon>Bacteroidales</taxon>
        <taxon>Candidatus Pullibacteroides</taxon>
    </lineage>
</organism>
<dbReference type="Proteomes" id="UP000823612">
    <property type="component" value="Unassembled WGS sequence"/>
</dbReference>
<proteinExistence type="predicted"/>
<sequence length="184" mass="21950">MYDIVPKRSDSIFILLIGMLFHSCDFCYPPEESAHPKPGTKHQWYDKFEQDWTNEDRQAYLESLGNTQDWTSPEYPWNQEEYIKKGEASYTRMWQEHKKEIENLNRRHRIVRTEYSIKTQQGKTGQDEIDIMSRLSDDYDAYMDFDDYDANIAPTGDPEVDDINSYESFVEGDAGEWEENEIWE</sequence>